<dbReference type="InterPro" id="IPR036188">
    <property type="entry name" value="FAD/NAD-bd_sf"/>
</dbReference>
<dbReference type="GO" id="GO:0046677">
    <property type="term" value="P:response to antibiotic"/>
    <property type="evidence" value="ECO:0007669"/>
    <property type="project" value="InterPro"/>
</dbReference>
<name>A0A7W9DT44_9ACTN</name>
<evidence type="ECO:0000313" key="7">
    <source>
        <dbReference type="EMBL" id="MBB5630233.1"/>
    </source>
</evidence>
<comment type="catalytic activity">
    <reaction evidence="5">
        <text>a tetracycline + NADPH + O2 + H(+) = an 11a-hydroxytetracycline + NADP(+) + H2O</text>
        <dbReference type="Rhea" id="RHEA:61444"/>
        <dbReference type="ChEBI" id="CHEBI:15377"/>
        <dbReference type="ChEBI" id="CHEBI:15378"/>
        <dbReference type="ChEBI" id="CHEBI:15379"/>
        <dbReference type="ChEBI" id="CHEBI:57783"/>
        <dbReference type="ChEBI" id="CHEBI:58349"/>
        <dbReference type="ChEBI" id="CHEBI:144644"/>
        <dbReference type="ChEBI" id="CHEBI:144645"/>
    </reaction>
</comment>
<dbReference type="SUPFAM" id="SSF51905">
    <property type="entry name" value="FAD/NAD(P)-binding domain"/>
    <property type="match status" value="1"/>
</dbReference>
<keyword evidence="5" id="KW-0547">Nucleotide-binding</keyword>
<evidence type="ECO:0000259" key="6">
    <source>
        <dbReference type="Pfam" id="PF01494"/>
    </source>
</evidence>
<dbReference type="InterPro" id="IPR043683">
    <property type="entry name" value="TetX_monooxygenase"/>
</dbReference>
<dbReference type="Gene3D" id="3.50.50.60">
    <property type="entry name" value="FAD/NAD(P)-binding domain"/>
    <property type="match status" value="1"/>
</dbReference>
<keyword evidence="2 5" id="KW-0274">FAD</keyword>
<feature type="binding site" evidence="5">
    <location>
        <position position="43"/>
    </location>
    <ligand>
        <name>NADPH</name>
        <dbReference type="ChEBI" id="CHEBI:57783"/>
    </ligand>
</feature>
<dbReference type="GO" id="GO:0004497">
    <property type="term" value="F:monooxygenase activity"/>
    <property type="evidence" value="ECO:0007669"/>
    <property type="project" value="UniProtKB-UniRule"/>
</dbReference>
<feature type="domain" description="FAD-binding" evidence="6">
    <location>
        <begin position="296"/>
        <end position="331"/>
    </location>
</feature>
<reference evidence="7 8" key="1">
    <citation type="submission" date="2020-08" db="EMBL/GenBank/DDBJ databases">
        <title>Sequencing the genomes of 1000 actinobacteria strains.</title>
        <authorList>
            <person name="Klenk H.-P."/>
        </authorList>
    </citation>
    <scope>NUCLEOTIDE SEQUENCE [LARGE SCALE GENOMIC DNA]</scope>
    <source>
        <strain evidence="7 8">DSM 45790</strain>
    </source>
</reference>
<comment type="cofactor">
    <cofactor evidence="5">
        <name>FAD</name>
        <dbReference type="ChEBI" id="CHEBI:57692"/>
    </cofactor>
</comment>
<evidence type="ECO:0000256" key="3">
    <source>
        <dbReference type="ARBA" id="ARBA00023002"/>
    </source>
</evidence>
<evidence type="ECO:0000256" key="5">
    <source>
        <dbReference type="HAMAP-Rule" id="MF_00845"/>
    </source>
</evidence>
<comment type="subunit">
    <text evidence="5">Monomer.</text>
</comment>
<keyword evidence="8" id="KW-1185">Reference proteome</keyword>
<keyword evidence="1 5" id="KW-0285">Flavoprotein</keyword>
<dbReference type="GO" id="GO:0071949">
    <property type="term" value="F:FAD binding"/>
    <property type="evidence" value="ECO:0007669"/>
    <property type="project" value="InterPro"/>
</dbReference>
<comment type="caution">
    <text evidence="7">The sequence shown here is derived from an EMBL/GenBank/DDBJ whole genome shotgun (WGS) entry which is preliminary data.</text>
</comment>
<comment type="domain">
    <text evidence="5">Consists of an N-terminal FAD-binding domain with a Rossman fold and a C-terminal substrate-binding domain.</text>
</comment>
<comment type="similarity">
    <text evidence="5">Belongs to the aromatic-ring hydroxylase family. TetX subfamily.</text>
</comment>
<dbReference type="RefSeq" id="WP_184616728.1">
    <property type="nucleotide sequence ID" value="NZ_BOOS01000022.1"/>
</dbReference>
<comment type="function">
    <text evidence="5">An FAD-requiring monooxygenase active on some tetracycline antibiotic derivatives, which leads to their inactivation. Hydroxylates carbon 11a of tetracycline and some analogs.</text>
</comment>
<dbReference type="EC" id="1.14.13.-" evidence="5"/>
<dbReference type="GO" id="GO:0005737">
    <property type="term" value="C:cytoplasm"/>
    <property type="evidence" value="ECO:0007669"/>
    <property type="project" value="UniProtKB-SubCell"/>
</dbReference>
<dbReference type="HAMAP" id="MF_00845">
    <property type="entry name" value="TetX_monooxygenase"/>
    <property type="match status" value="1"/>
</dbReference>
<gene>
    <name evidence="7" type="ORF">BJ981_005997</name>
</gene>
<feature type="binding site" evidence="5">
    <location>
        <position position="301"/>
    </location>
    <ligand>
        <name>FAD</name>
        <dbReference type="ChEBI" id="CHEBI:57692"/>
    </ligand>
</feature>
<keyword evidence="4 5" id="KW-0503">Monooxygenase</keyword>
<evidence type="ECO:0000313" key="8">
    <source>
        <dbReference type="Proteomes" id="UP000588112"/>
    </source>
</evidence>
<dbReference type="EMBL" id="JACHBR010000002">
    <property type="protein sequence ID" value="MBB5630233.1"/>
    <property type="molecule type" value="Genomic_DNA"/>
</dbReference>
<keyword evidence="5" id="KW-0963">Cytoplasm</keyword>
<evidence type="ECO:0000256" key="4">
    <source>
        <dbReference type="ARBA" id="ARBA00023033"/>
    </source>
</evidence>
<dbReference type="AlphaFoldDB" id="A0A7W9DT44"/>
<keyword evidence="3 5" id="KW-0560">Oxidoreductase</keyword>
<comment type="subcellular location">
    <subcellularLocation>
        <location evidence="5">Cytoplasm</location>
    </subcellularLocation>
</comment>
<evidence type="ECO:0000256" key="2">
    <source>
        <dbReference type="ARBA" id="ARBA00022827"/>
    </source>
</evidence>
<evidence type="ECO:0000256" key="1">
    <source>
        <dbReference type="ARBA" id="ARBA00022630"/>
    </source>
</evidence>
<dbReference type="Proteomes" id="UP000588112">
    <property type="component" value="Unassembled WGS sequence"/>
</dbReference>
<proteinExistence type="inferred from homology"/>
<dbReference type="PANTHER" id="PTHR46972:SF1">
    <property type="entry name" value="FAD DEPENDENT OXIDOREDUCTASE DOMAIN-CONTAINING PROTEIN"/>
    <property type="match status" value="1"/>
</dbReference>
<dbReference type="Pfam" id="PF01494">
    <property type="entry name" value="FAD_binding_3"/>
    <property type="match status" value="2"/>
</dbReference>
<sequence>MTPTAPRISVIGAGPGGLTCARALQRHGVQVTVHELDASLDARPQGGTLDMHADSGQIALEAAGLLDRFRTLARPAGQAKRGLTAQGEVVVDYRPDEDEDGAPEIDRGQLRALLADALEPGTIRWGRKLASITGDGDGTHRLLFEDGTTTHTDLVIGADGAWSKVRPLVSDATPRYTGVTFVEAWFHHVDRAHPAVATLVGDGHIFATGDSKGLIAQRNSGGRVCVYIGIRDEPDWQRAAGLDPADTEAVRATLLERFAGWDESLLPLITDNDGPYVSRPLYAIPAPHFWPHSPGVTLLGDAAHLMTPFGGNGANYAMLDGAELALALARHDDLDEAVTAYEKTMQTRAADFGDGIEALHQAFAPGGLDRADIPDFAQEKDDYRARAAAYRAT</sequence>
<feature type="binding site" evidence="5">
    <location>
        <position position="107"/>
    </location>
    <ligand>
        <name>FAD</name>
        <dbReference type="ChEBI" id="CHEBI:57692"/>
    </ligand>
</feature>
<keyword evidence="5" id="KW-0521">NADP</keyword>
<dbReference type="PRINTS" id="PR00420">
    <property type="entry name" value="RNGMNOXGNASE"/>
</dbReference>
<feature type="domain" description="FAD-binding" evidence="6">
    <location>
        <begin position="9"/>
        <end position="172"/>
    </location>
</feature>
<accession>A0A7W9DT44</accession>
<dbReference type="PANTHER" id="PTHR46972">
    <property type="entry name" value="MONOOXYGENASE ASQM-RELATED"/>
    <property type="match status" value="1"/>
</dbReference>
<organism evidence="7 8">
    <name type="scientific">Sphaerisporangium krabiense</name>
    <dbReference type="NCBI Taxonomy" id="763782"/>
    <lineage>
        <taxon>Bacteria</taxon>
        <taxon>Bacillati</taxon>
        <taxon>Actinomycetota</taxon>
        <taxon>Actinomycetes</taxon>
        <taxon>Streptosporangiales</taxon>
        <taxon>Streptosporangiaceae</taxon>
        <taxon>Sphaerisporangium</taxon>
    </lineage>
</organism>
<feature type="binding site" evidence="5">
    <location>
        <position position="50"/>
    </location>
    <ligand>
        <name>FAD</name>
        <dbReference type="ChEBI" id="CHEBI:57692"/>
    </ligand>
</feature>
<dbReference type="InterPro" id="IPR002938">
    <property type="entry name" value="FAD-bd"/>
</dbReference>
<protein>
    <recommendedName>
        <fullName evidence="5">Flavin-dependent monooxygenase</fullName>
    </recommendedName>
    <alternativeName>
        <fullName evidence="5">TetX monooxygenase</fullName>
        <shortName evidence="5">TetX</shortName>
        <ecNumber evidence="5">1.14.13.-</ecNumber>
    </alternativeName>
</protein>